<evidence type="ECO:0008006" key="3">
    <source>
        <dbReference type="Google" id="ProtNLM"/>
    </source>
</evidence>
<dbReference type="InterPro" id="IPR052927">
    <property type="entry name" value="DCC_oxidoreductase"/>
</dbReference>
<name>A0A6T9LSG4_ALECA</name>
<dbReference type="Pfam" id="PF04134">
    <property type="entry name" value="DCC1-like"/>
    <property type="match status" value="1"/>
</dbReference>
<organism evidence="1">
    <name type="scientific">Alexandrium catenella</name>
    <name type="common">Red tide dinoflagellate</name>
    <name type="synonym">Gonyaulax catenella</name>
    <dbReference type="NCBI Taxonomy" id="2925"/>
    <lineage>
        <taxon>Eukaryota</taxon>
        <taxon>Sar</taxon>
        <taxon>Alveolata</taxon>
        <taxon>Dinophyceae</taxon>
        <taxon>Gonyaulacales</taxon>
        <taxon>Pyrocystaceae</taxon>
        <taxon>Alexandrium</taxon>
    </lineage>
</organism>
<dbReference type="EMBL" id="HBGE01056265">
    <property type="protein sequence ID" value="CAD9155584.1"/>
    <property type="molecule type" value="Transcribed_RNA"/>
</dbReference>
<gene>
    <name evidence="1" type="ORF">ACAT0790_LOCUS33945</name>
    <name evidence="2" type="ORF">ACAT0790_LOCUS33946</name>
</gene>
<reference evidence="1" key="1">
    <citation type="submission" date="2021-01" db="EMBL/GenBank/DDBJ databases">
        <authorList>
            <person name="Corre E."/>
            <person name="Pelletier E."/>
            <person name="Niang G."/>
            <person name="Scheremetjew M."/>
            <person name="Finn R."/>
            <person name="Kale V."/>
            <person name="Holt S."/>
            <person name="Cochrane G."/>
            <person name="Meng A."/>
            <person name="Brown T."/>
            <person name="Cohen L."/>
        </authorList>
    </citation>
    <scope>NUCLEOTIDE SEQUENCE</scope>
    <source>
        <strain evidence="1">OF101</strain>
    </source>
</reference>
<dbReference type="PANTHER" id="PTHR33639:SF2">
    <property type="entry name" value="DUF393 DOMAIN-CONTAINING PROTEIN"/>
    <property type="match status" value="1"/>
</dbReference>
<dbReference type="EMBL" id="HBGE01056264">
    <property type="protein sequence ID" value="CAD9155582.1"/>
    <property type="molecule type" value="Transcribed_RNA"/>
</dbReference>
<dbReference type="InterPro" id="IPR007263">
    <property type="entry name" value="DCC1-like"/>
</dbReference>
<evidence type="ECO:0000313" key="1">
    <source>
        <dbReference type="EMBL" id="CAD9155582.1"/>
    </source>
</evidence>
<evidence type="ECO:0000313" key="2">
    <source>
        <dbReference type="EMBL" id="CAD9155584.1"/>
    </source>
</evidence>
<proteinExistence type="predicted"/>
<dbReference type="PANTHER" id="PTHR33639">
    <property type="entry name" value="THIOL-DISULFIDE OXIDOREDUCTASE DCC"/>
    <property type="match status" value="1"/>
</dbReference>
<dbReference type="AlphaFoldDB" id="A0A6T9LSG4"/>
<accession>A0A6T9LSG4</accession>
<dbReference type="GO" id="GO:0015035">
    <property type="term" value="F:protein-disulfide reductase activity"/>
    <property type="evidence" value="ECO:0007669"/>
    <property type="project" value="InterPro"/>
</dbReference>
<sequence length="227" mass="24655">MVADSGQVPLLSAQCDDRRHFANGCLGSEPAELSQPRDRKLFTNGQEVADSAMPPTAAIETGGAGIKGPWFGDLLGTTPSGEKRRLILFDGMCRLCMGFVGIVVSRDSHGLFRFAPLQSDLGQEVLAWHGLPKDLDSVVLHRDGEVFIRSSAALEILREVDGVLSALYGFIYLPRALRDLGYELVAKSRYSILGHTTISKSGSEAILARLLDTWEPDPNDPMHDCSS</sequence>
<protein>
    <recommendedName>
        <fullName evidence="3">DUF393 domain-containing protein</fullName>
    </recommendedName>
</protein>